<evidence type="ECO:0000313" key="1">
    <source>
        <dbReference type="EMBL" id="TKI64552.1"/>
    </source>
</evidence>
<gene>
    <name evidence="1" type="ORF">FC770_05370</name>
</gene>
<proteinExistence type="predicted"/>
<protein>
    <recommendedName>
        <fullName evidence="3">ESX-1 secretion-associated protein</fullName>
    </recommendedName>
</protein>
<dbReference type="AlphaFoldDB" id="A0A4U2YUY5"/>
<name>A0A4U2YUY5_9ACTN</name>
<dbReference type="OrthoDB" id="9978892at2"/>
<organism evidence="1 2">
    <name type="scientific">Nocardioides jishulii</name>
    <dbReference type="NCBI Taxonomy" id="2575440"/>
    <lineage>
        <taxon>Bacteria</taxon>
        <taxon>Bacillati</taxon>
        <taxon>Actinomycetota</taxon>
        <taxon>Actinomycetes</taxon>
        <taxon>Propionibacteriales</taxon>
        <taxon>Nocardioidaceae</taxon>
        <taxon>Nocardioides</taxon>
    </lineage>
</organism>
<comment type="caution">
    <text evidence="1">The sequence shown here is derived from an EMBL/GenBank/DDBJ whole genome shotgun (WGS) entry which is preliminary data.</text>
</comment>
<keyword evidence="2" id="KW-1185">Reference proteome</keyword>
<evidence type="ECO:0000313" key="2">
    <source>
        <dbReference type="Proteomes" id="UP000307808"/>
    </source>
</evidence>
<dbReference type="RefSeq" id="WP_137065010.1">
    <property type="nucleotide sequence ID" value="NZ_CP040748.1"/>
</dbReference>
<dbReference type="Proteomes" id="UP000307808">
    <property type="component" value="Unassembled WGS sequence"/>
</dbReference>
<sequence>MREPVAPRLRIDPDVLEAEANRLRVVADAVNARGHFVGGVAIGQDSFGLLNVSLASAVDLLRDRVVDALRDQAEAVAVTADAVTALSRDMGAVDAHLAALLAGRCEW</sequence>
<reference evidence="1 2" key="1">
    <citation type="submission" date="2019-04" db="EMBL/GenBank/DDBJ databases">
        <authorList>
            <person name="Dong K."/>
        </authorList>
    </citation>
    <scope>NUCLEOTIDE SEQUENCE [LARGE SCALE GENOMIC DNA]</scope>
    <source>
        <strain evidence="2">dk3543</strain>
    </source>
</reference>
<dbReference type="EMBL" id="SZPY01000001">
    <property type="protein sequence ID" value="TKI64552.1"/>
    <property type="molecule type" value="Genomic_DNA"/>
</dbReference>
<accession>A0A4U2YUY5</accession>
<evidence type="ECO:0008006" key="3">
    <source>
        <dbReference type="Google" id="ProtNLM"/>
    </source>
</evidence>